<feature type="region of interest" description="Disordered" evidence="1">
    <location>
        <begin position="1"/>
        <end position="30"/>
    </location>
</feature>
<organism evidence="2 3">
    <name type="scientific">Liparis tanakae</name>
    <name type="common">Tanaka's snailfish</name>
    <dbReference type="NCBI Taxonomy" id="230148"/>
    <lineage>
        <taxon>Eukaryota</taxon>
        <taxon>Metazoa</taxon>
        <taxon>Chordata</taxon>
        <taxon>Craniata</taxon>
        <taxon>Vertebrata</taxon>
        <taxon>Euteleostomi</taxon>
        <taxon>Actinopterygii</taxon>
        <taxon>Neopterygii</taxon>
        <taxon>Teleostei</taxon>
        <taxon>Neoteleostei</taxon>
        <taxon>Acanthomorphata</taxon>
        <taxon>Eupercaria</taxon>
        <taxon>Perciformes</taxon>
        <taxon>Cottioidei</taxon>
        <taxon>Cottales</taxon>
        <taxon>Liparidae</taxon>
        <taxon>Liparis</taxon>
    </lineage>
</organism>
<dbReference type="AlphaFoldDB" id="A0A4Z2EUI8"/>
<name>A0A4Z2EUI8_9TELE</name>
<gene>
    <name evidence="2" type="primary">casc3_0</name>
    <name evidence="2" type="ORF">EYF80_057381</name>
</gene>
<evidence type="ECO:0000256" key="1">
    <source>
        <dbReference type="SAM" id="MobiDB-lite"/>
    </source>
</evidence>
<proteinExistence type="predicted"/>
<dbReference type="GO" id="GO:0035145">
    <property type="term" value="C:exon-exon junction complex"/>
    <property type="evidence" value="ECO:0007669"/>
    <property type="project" value="InterPro"/>
</dbReference>
<evidence type="ECO:0000313" key="3">
    <source>
        <dbReference type="Proteomes" id="UP000314294"/>
    </source>
</evidence>
<dbReference type="PANTHER" id="PTHR13434:SF0">
    <property type="entry name" value="PROTEIN CASC3"/>
    <property type="match status" value="1"/>
</dbReference>
<feature type="compositionally biased region" description="Polar residues" evidence="1">
    <location>
        <begin position="146"/>
        <end position="164"/>
    </location>
</feature>
<dbReference type="GO" id="GO:0006397">
    <property type="term" value="P:mRNA processing"/>
    <property type="evidence" value="ECO:0007669"/>
    <property type="project" value="InterPro"/>
</dbReference>
<dbReference type="OrthoDB" id="657902at2759"/>
<accession>A0A4Z2EUI8</accession>
<feature type="region of interest" description="Disordered" evidence="1">
    <location>
        <begin position="71"/>
        <end position="94"/>
    </location>
</feature>
<sequence>MEEMGVGSSRAKRYSSQRQRAGPEPTPPLHLGVMEGHYYEPMSYQGPIYAHGDGPAPIPPQGMLVQPEMHLPHPGLHPHQSGGPIPSPALYGGPPVALPPGQPQQLLPPPFYPPPGVMTFPYPAMYPAPQAQAQVTYGGVTYYDTMQQQAQPKPSPPRRTSQPVTVKPPPELHFVSE</sequence>
<evidence type="ECO:0000313" key="2">
    <source>
        <dbReference type="EMBL" id="TNN32459.1"/>
    </source>
</evidence>
<dbReference type="InterPro" id="IPR028544">
    <property type="entry name" value="CASC3"/>
</dbReference>
<comment type="caution">
    <text evidence="2">The sequence shown here is derived from an EMBL/GenBank/DDBJ whole genome shotgun (WGS) entry which is preliminary data.</text>
</comment>
<dbReference type="PANTHER" id="PTHR13434">
    <property type="entry name" value="PROTEIN CASC3"/>
    <property type="match status" value="1"/>
</dbReference>
<reference evidence="2 3" key="1">
    <citation type="submission" date="2019-03" db="EMBL/GenBank/DDBJ databases">
        <title>First draft genome of Liparis tanakae, snailfish: a comprehensive survey of snailfish specific genes.</title>
        <authorList>
            <person name="Kim W."/>
            <person name="Song I."/>
            <person name="Jeong J.-H."/>
            <person name="Kim D."/>
            <person name="Kim S."/>
            <person name="Ryu S."/>
            <person name="Song J.Y."/>
            <person name="Lee S.K."/>
        </authorList>
    </citation>
    <scope>NUCLEOTIDE SEQUENCE [LARGE SCALE GENOMIC DNA]</scope>
    <source>
        <tissue evidence="2">Muscle</tissue>
    </source>
</reference>
<protein>
    <submittedName>
        <fullName evidence="2">Protein CASC3</fullName>
    </submittedName>
</protein>
<dbReference type="GO" id="GO:0003723">
    <property type="term" value="F:RNA binding"/>
    <property type="evidence" value="ECO:0007669"/>
    <property type="project" value="InterPro"/>
</dbReference>
<dbReference type="EMBL" id="SRLO01002690">
    <property type="protein sequence ID" value="TNN32459.1"/>
    <property type="molecule type" value="Genomic_DNA"/>
</dbReference>
<keyword evidence="3" id="KW-1185">Reference proteome</keyword>
<feature type="region of interest" description="Disordered" evidence="1">
    <location>
        <begin position="146"/>
        <end position="177"/>
    </location>
</feature>
<dbReference type="Proteomes" id="UP000314294">
    <property type="component" value="Unassembled WGS sequence"/>
</dbReference>